<proteinExistence type="predicted"/>
<dbReference type="GO" id="GO:0000162">
    <property type="term" value="P:L-tryptophan biosynthetic process"/>
    <property type="evidence" value="ECO:0007669"/>
    <property type="project" value="TreeGrafter"/>
</dbReference>
<dbReference type="InterPro" id="IPR005802">
    <property type="entry name" value="ADC_synth_comp_1"/>
</dbReference>
<dbReference type="Pfam" id="PF00425">
    <property type="entry name" value="Chorismate_bind"/>
    <property type="match status" value="1"/>
</dbReference>
<dbReference type="AlphaFoldDB" id="A0A516KEP8"/>
<dbReference type="OrthoDB" id="9803598at2"/>
<dbReference type="Proteomes" id="UP000315215">
    <property type="component" value="Chromosome"/>
</dbReference>
<dbReference type="InterPro" id="IPR015890">
    <property type="entry name" value="Chorismate_C"/>
</dbReference>
<dbReference type="PRINTS" id="PR00095">
    <property type="entry name" value="ANTSNTHASEI"/>
</dbReference>
<dbReference type="InterPro" id="IPR019999">
    <property type="entry name" value="Anth_synth_I-like"/>
</dbReference>
<dbReference type="PANTHER" id="PTHR11236:SF50">
    <property type="entry name" value="AMINODEOXYCHORISMATE SYNTHASE COMPONENT 1"/>
    <property type="match status" value="1"/>
</dbReference>
<dbReference type="Gene3D" id="3.20.10.10">
    <property type="entry name" value="D-amino Acid Aminotransferase, subunit A, domain 2"/>
    <property type="match status" value="1"/>
</dbReference>
<dbReference type="InterPro" id="IPR043131">
    <property type="entry name" value="BCAT-like_N"/>
</dbReference>
<dbReference type="Gene3D" id="3.30.470.10">
    <property type="match status" value="1"/>
</dbReference>
<reference evidence="2 3" key="1">
    <citation type="submission" date="2019-07" db="EMBL/GenBank/DDBJ databases">
        <authorList>
            <person name="Li J."/>
        </authorList>
    </citation>
    <scope>NUCLEOTIDE SEQUENCE [LARGE SCALE GENOMIC DNA]</scope>
    <source>
        <strain evidence="2 3">TKL69</strain>
    </source>
</reference>
<evidence type="ECO:0000259" key="1">
    <source>
        <dbReference type="Pfam" id="PF00425"/>
    </source>
</evidence>
<sequence>MMNPLLLFEFSDKNGQITPLSFQDPLRIYQTNHVSEIHHIMLQVEKEVDAGYFAAGYVSYEAAPAFLPNSKVYQNTNIPLIWFAIFEKPSKEIPKFTEPFSVSKWKLHTSRLDYEKGISKIKHAIEIGDTYQVNYTARLAADFYGDDFSFYKQLVDKQKASFSAYLNIGNRRILSVSPELFFRIDGTKITTKPMKGTAKRGRFLEEDRNQMIHLRKSEKEMAENIMIVDLLRNDVSRIAKPGSVKVNKLFEVESYPTVHQMTSTIEAELQPNTTIFEWFQALFPCGSITGAPKLRTMDYIAELETSPRDVYCGAIGYITPDRDAVFNVPIRTVIVDTVSHQATYGVGGGITWDSTVDGEYEELFAKAQVLSEEPIPTFQLLESISLENGTFPLWPLHRERLQQSASYFDYPVDWNIIEEEMMELANQHNSGHFKTRLLIDRNGQHVLEAEKVVSVKGPVICTLAKSAINKADRFLFHKTTHRSIYDKHQKEAPDSCFSPLLWNEQEELTEFTFGNLVVEKNGAFYTPPQTCGLLAGTLRQHLLNQGKIEEKVITKTDLITYEKIWFINSVRGWLEVQMK</sequence>
<keyword evidence="2" id="KW-0032">Aminotransferase</keyword>
<dbReference type="InterPro" id="IPR005801">
    <property type="entry name" value="ADC_synthase"/>
</dbReference>
<dbReference type="EMBL" id="CP041666">
    <property type="protein sequence ID" value="QDP39884.1"/>
    <property type="molecule type" value="Genomic_DNA"/>
</dbReference>
<dbReference type="InterPro" id="IPR036038">
    <property type="entry name" value="Aminotransferase-like"/>
</dbReference>
<dbReference type="SUPFAM" id="SSF56752">
    <property type="entry name" value="D-aminoacid aminotransferase-like PLP-dependent enzymes"/>
    <property type="match status" value="1"/>
</dbReference>
<dbReference type="GO" id="GO:0009396">
    <property type="term" value="P:folic acid-containing compound biosynthetic process"/>
    <property type="evidence" value="ECO:0007669"/>
    <property type="project" value="InterPro"/>
</dbReference>
<evidence type="ECO:0000313" key="3">
    <source>
        <dbReference type="Proteomes" id="UP000315215"/>
    </source>
</evidence>
<keyword evidence="2" id="KW-0808">Transferase</keyword>
<dbReference type="InterPro" id="IPR001544">
    <property type="entry name" value="Aminotrans_IV"/>
</dbReference>
<dbReference type="GO" id="GO:0046820">
    <property type="term" value="F:4-amino-4-deoxychorismate synthase activity"/>
    <property type="evidence" value="ECO:0007669"/>
    <property type="project" value="UniProtKB-EC"/>
</dbReference>
<name>A0A516KEP8_9BACI</name>
<protein>
    <submittedName>
        <fullName evidence="2">Aminodeoxychorismate synthase component I</fullName>
        <ecNumber evidence="2">2.6.1.85</ecNumber>
    </submittedName>
</protein>
<dbReference type="EC" id="2.6.1.85" evidence="2"/>
<dbReference type="Gene3D" id="3.60.120.10">
    <property type="entry name" value="Anthranilate synthase"/>
    <property type="match status" value="1"/>
</dbReference>
<organism evidence="2 3">
    <name type="scientific">Radiobacillus deserti</name>
    <dbReference type="NCBI Taxonomy" id="2594883"/>
    <lineage>
        <taxon>Bacteria</taxon>
        <taxon>Bacillati</taxon>
        <taxon>Bacillota</taxon>
        <taxon>Bacilli</taxon>
        <taxon>Bacillales</taxon>
        <taxon>Bacillaceae</taxon>
        <taxon>Radiobacillus</taxon>
    </lineage>
</organism>
<dbReference type="SUPFAM" id="SSF56322">
    <property type="entry name" value="ADC synthase"/>
    <property type="match status" value="1"/>
</dbReference>
<evidence type="ECO:0000313" key="2">
    <source>
        <dbReference type="EMBL" id="QDP39884.1"/>
    </source>
</evidence>
<dbReference type="Pfam" id="PF01063">
    <property type="entry name" value="Aminotran_4"/>
    <property type="match status" value="1"/>
</dbReference>
<feature type="domain" description="Chorismate-utilising enzyme C-terminal" evidence="1">
    <location>
        <begin position="112"/>
        <end position="366"/>
    </location>
</feature>
<gene>
    <name evidence="2" type="primary">pabB</name>
    <name evidence="2" type="ORF">FN924_06725</name>
</gene>
<keyword evidence="3" id="KW-1185">Reference proteome</keyword>
<dbReference type="InterPro" id="IPR043132">
    <property type="entry name" value="BCAT-like_C"/>
</dbReference>
<dbReference type="PANTHER" id="PTHR11236">
    <property type="entry name" value="AMINOBENZOATE/ANTHRANILATE SYNTHASE"/>
    <property type="match status" value="1"/>
</dbReference>
<dbReference type="KEGG" id="aqt:FN924_06725"/>
<dbReference type="NCBIfam" id="TIGR00553">
    <property type="entry name" value="pabB"/>
    <property type="match status" value="1"/>
</dbReference>
<accession>A0A516KEP8</accession>